<dbReference type="PRINTS" id="PR00455">
    <property type="entry name" value="HTHTETR"/>
</dbReference>
<keyword evidence="1 2" id="KW-0238">DNA-binding</keyword>
<dbReference type="PANTHER" id="PTHR30055:SF226">
    <property type="entry name" value="HTH-TYPE TRANSCRIPTIONAL REGULATOR PKSA"/>
    <property type="match status" value="1"/>
</dbReference>
<dbReference type="PROSITE" id="PS50977">
    <property type="entry name" value="HTH_TETR_2"/>
    <property type="match status" value="1"/>
</dbReference>
<dbReference type="PANTHER" id="PTHR30055">
    <property type="entry name" value="HTH-TYPE TRANSCRIPTIONAL REGULATOR RUTR"/>
    <property type="match status" value="1"/>
</dbReference>
<dbReference type="GO" id="GO:0000976">
    <property type="term" value="F:transcription cis-regulatory region binding"/>
    <property type="evidence" value="ECO:0007669"/>
    <property type="project" value="TreeGrafter"/>
</dbReference>
<dbReference type="RefSeq" id="WP_012399165.1">
    <property type="nucleotide sequence ID" value="NC_010617.1"/>
</dbReference>
<dbReference type="Gene3D" id="1.10.357.10">
    <property type="entry name" value="Tetracycline Repressor, domain 2"/>
    <property type="match status" value="1"/>
</dbReference>
<proteinExistence type="predicted"/>
<feature type="compositionally biased region" description="Low complexity" evidence="3">
    <location>
        <begin position="332"/>
        <end position="344"/>
    </location>
</feature>
<feature type="DNA-binding region" description="H-T-H motif" evidence="2">
    <location>
        <begin position="28"/>
        <end position="47"/>
    </location>
</feature>
<gene>
    <name evidence="5" type="ordered locus">KRH_20970</name>
</gene>
<evidence type="ECO:0000256" key="3">
    <source>
        <dbReference type="SAM" id="MobiDB-lite"/>
    </source>
</evidence>
<evidence type="ECO:0000256" key="2">
    <source>
        <dbReference type="PROSITE-ProRule" id="PRU00335"/>
    </source>
</evidence>
<dbReference type="KEGG" id="krh:KRH_20970"/>
<feature type="domain" description="HTH tetR-type" evidence="4">
    <location>
        <begin position="5"/>
        <end position="65"/>
    </location>
</feature>
<evidence type="ECO:0000256" key="1">
    <source>
        <dbReference type="ARBA" id="ARBA00023125"/>
    </source>
</evidence>
<organism evidence="5 6">
    <name type="scientific">Kocuria rhizophila (strain ATCC 9341 / DSM 348 / NBRC 103217 / DC2201)</name>
    <dbReference type="NCBI Taxonomy" id="378753"/>
    <lineage>
        <taxon>Bacteria</taxon>
        <taxon>Bacillati</taxon>
        <taxon>Actinomycetota</taxon>
        <taxon>Actinomycetes</taxon>
        <taxon>Micrococcales</taxon>
        <taxon>Micrococcaceae</taxon>
        <taxon>Kocuria</taxon>
    </lineage>
</organism>
<evidence type="ECO:0000313" key="6">
    <source>
        <dbReference type="Proteomes" id="UP000008838"/>
    </source>
</evidence>
<dbReference type="Gene3D" id="1.10.10.60">
    <property type="entry name" value="Homeodomain-like"/>
    <property type="match status" value="1"/>
</dbReference>
<name>B2GHG8_KOCRD</name>
<dbReference type="HOGENOM" id="CLU_640581_0_0_11"/>
<dbReference type="SUPFAM" id="SSF46689">
    <property type="entry name" value="Homeodomain-like"/>
    <property type="match status" value="1"/>
</dbReference>
<dbReference type="eggNOG" id="COG1309">
    <property type="taxonomic scope" value="Bacteria"/>
</dbReference>
<dbReference type="EMBL" id="AP009152">
    <property type="protein sequence ID" value="BAG30444.1"/>
    <property type="molecule type" value="Genomic_DNA"/>
</dbReference>
<dbReference type="Proteomes" id="UP000008838">
    <property type="component" value="Chromosome"/>
</dbReference>
<accession>B2GHG8</accession>
<dbReference type="STRING" id="378753.KRH_20970"/>
<feature type="region of interest" description="Disordered" evidence="3">
    <location>
        <begin position="220"/>
        <end position="391"/>
    </location>
</feature>
<dbReference type="Pfam" id="PF00440">
    <property type="entry name" value="TetR_N"/>
    <property type="match status" value="1"/>
</dbReference>
<sequence>MSEASAVTEDVVTRSIRMLADHGYMETTVEQLAQAAGISRATFFRKYGSKEDVVFADHAATLERLEALLQRPGLSPQDGLVEGAQLVFRHNLDHAQRAFARHDLLQRVESLRDREIAMSSRYERVFHAFLRAALPDSPDRRVTAVALPAATVAVHNAFLRTWLRGPRPGQGEQLAAALSRRVVWLCALFGVIHQETAPSGSPVDLSFSSAQVSLELDDAAAPPYAHGSPSPAGRPTANDAASSGAGAPGSWSPAGATAPAGTSSSSDASAGDAAAPPGAAPSGPSSSGGTPSSPDVSADDDAATQEAAPSGPQLLRGTPSALYAPAEDDAATPEADPPGSSAGAPVGGGVDTARGRDVGADPDGSAAGPGEHGEPALANPRGGVVGGNRTDTVWVGGDAPIVVLVPRGGNPADVAERTARSVYEALRG</sequence>
<dbReference type="InterPro" id="IPR009057">
    <property type="entry name" value="Homeodomain-like_sf"/>
</dbReference>
<keyword evidence="6" id="KW-1185">Reference proteome</keyword>
<evidence type="ECO:0000313" key="5">
    <source>
        <dbReference type="EMBL" id="BAG30444.1"/>
    </source>
</evidence>
<feature type="compositionally biased region" description="Low complexity" evidence="3">
    <location>
        <begin position="239"/>
        <end position="296"/>
    </location>
</feature>
<dbReference type="OrthoDB" id="3235020at2"/>
<reference evidence="5 6" key="1">
    <citation type="journal article" date="2008" name="J. Bacteriol.">
        <title>Complete genome sequence of the soil actinomycete Kocuria rhizophila.</title>
        <authorList>
            <person name="Takarada H."/>
            <person name="Sekine M."/>
            <person name="Kosugi H."/>
            <person name="Matsuo Y."/>
            <person name="Fujisawa T."/>
            <person name="Omata S."/>
            <person name="Kishi E."/>
            <person name="Shimizu A."/>
            <person name="Tsukatani N."/>
            <person name="Tanikawa S."/>
            <person name="Fujita N."/>
            <person name="Harayama S."/>
        </authorList>
    </citation>
    <scope>NUCLEOTIDE SEQUENCE [LARGE SCALE GENOMIC DNA]</scope>
    <source>
        <strain evidence="6">ATCC 9341 / DSM 348 / NBRC 103217 / DC2201</strain>
    </source>
</reference>
<dbReference type="InterPro" id="IPR050109">
    <property type="entry name" value="HTH-type_TetR-like_transc_reg"/>
</dbReference>
<evidence type="ECO:0000259" key="4">
    <source>
        <dbReference type="PROSITE" id="PS50977"/>
    </source>
</evidence>
<dbReference type="GO" id="GO:0003700">
    <property type="term" value="F:DNA-binding transcription factor activity"/>
    <property type="evidence" value="ECO:0007669"/>
    <property type="project" value="TreeGrafter"/>
</dbReference>
<dbReference type="AlphaFoldDB" id="B2GHG8"/>
<dbReference type="InterPro" id="IPR001647">
    <property type="entry name" value="HTH_TetR"/>
</dbReference>
<protein>
    <submittedName>
        <fullName evidence="5">Putative TetR family transcriptional regulator</fullName>
    </submittedName>
</protein>